<dbReference type="EMBL" id="NMUH01000233">
    <property type="protein sequence ID" value="MQL75064.1"/>
    <property type="molecule type" value="Genomic_DNA"/>
</dbReference>
<organism evidence="2 3">
    <name type="scientific">Colocasia esculenta</name>
    <name type="common">Wild taro</name>
    <name type="synonym">Arum esculentum</name>
    <dbReference type="NCBI Taxonomy" id="4460"/>
    <lineage>
        <taxon>Eukaryota</taxon>
        <taxon>Viridiplantae</taxon>
        <taxon>Streptophyta</taxon>
        <taxon>Embryophyta</taxon>
        <taxon>Tracheophyta</taxon>
        <taxon>Spermatophyta</taxon>
        <taxon>Magnoliopsida</taxon>
        <taxon>Liliopsida</taxon>
        <taxon>Araceae</taxon>
        <taxon>Aroideae</taxon>
        <taxon>Colocasieae</taxon>
        <taxon>Colocasia</taxon>
    </lineage>
</organism>
<evidence type="ECO:0000256" key="1">
    <source>
        <dbReference type="SAM" id="MobiDB-lite"/>
    </source>
</evidence>
<feature type="compositionally biased region" description="Basic and acidic residues" evidence="1">
    <location>
        <begin position="103"/>
        <end position="114"/>
    </location>
</feature>
<gene>
    <name evidence="2" type="ORF">Taro_007432</name>
</gene>
<evidence type="ECO:0000313" key="2">
    <source>
        <dbReference type="EMBL" id="MQL75064.1"/>
    </source>
</evidence>
<reference evidence="2" key="1">
    <citation type="submission" date="2017-07" db="EMBL/GenBank/DDBJ databases">
        <title>Taro Niue Genome Assembly and Annotation.</title>
        <authorList>
            <person name="Atibalentja N."/>
            <person name="Keating K."/>
            <person name="Fields C.J."/>
        </authorList>
    </citation>
    <scope>NUCLEOTIDE SEQUENCE</scope>
    <source>
        <strain evidence="2">Niue_2</strain>
        <tissue evidence="2">Leaf</tissue>
    </source>
</reference>
<feature type="region of interest" description="Disordered" evidence="1">
    <location>
        <begin position="84"/>
        <end position="114"/>
    </location>
</feature>
<name>A0A843U0D7_COLES</name>
<comment type="caution">
    <text evidence="2">The sequence shown here is derived from an EMBL/GenBank/DDBJ whole genome shotgun (WGS) entry which is preliminary data.</text>
</comment>
<accession>A0A843U0D7</accession>
<dbReference type="Proteomes" id="UP000652761">
    <property type="component" value="Unassembled WGS sequence"/>
</dbReference>
<protein>
    <submittedName>
        <fullName evidence="2">Uncharacterized protein</fullName>
    </submittedName>
</protein>
<proteinExistence type="predicted"/>
<keyword evidence="3" id="KW-1185">Reference proteome</keyword>
<dbReference type="AlphaFoldDB" id="A0A843U0D7"/>
<evidence type="ECO:0000313" key="3">
    <source>
        <dbReference type="Proteomes" id="UP000652761"/>
    </source>
</evidence>
<sequence>MKNFRTRRVCVRVVTGSSRSRQGLLRTVTGLSGRRPERDGVPCRDKIATGSCVAIGSCVTTALRTRPIGPLRSQCGGVFLFGPEPNGPPLEKMGKTNAGVDESLQKPELDQGAQ</sequence>